<dbReference type="AlphaFoldDB" id="A0A8J6PLU6"/>
<dbReference type="GO" id="GO:0006281">
    <property type="term" value="P:DNA repair"/>
    <property type="evidence" value="ECO:0007669"/>
    <property type="project" value="InterPro"/>
</dbReference>
<comment type="cofactor">
    <cofactor evidence="6">
        <name>Mg(2+)</name>
        <dbReference type="ChEBI" id="CHEBI:18420"/>
    </cofactor>
    <cofactor evidence="6">
        <name>Mn(2+)</name>
        <dbReference type="ChEBI" id="CHEBI:29035"/>
    </cofactor>
    <text evidence="6">Probably binds two magnesium or manganese ions per subunit.</text>
</comment>
<feature type="binding site" evidence="6">
    <location>
        <position position="156"/>
    </location>
    <ligand>
        <name>Mg(2+)</name>
        <dbReference type="ChEBI" id="CHEBI:18420"/>
        <label>1</label>
    </ligand>
</feature>
<name>A0A8J6PLU6_9HYPH</name>
<feature type="site" description="Transition state stabilizer" evidence="7">
    <location>
        <position position="156"/>
    </location>
</feature>
<gene>
    <name evidence="9" type="ORF">ICI42_04630</name>
</gene>
<dbReference type="RefSeq" id="WP_188163325.1">
    <property type="nucleotide sequence ID" value="NZ_JACVVX010000001.1"/>
</dbReference>
<feature type="binding site" evidence="6">
    <location>
        <position position="257"/>
    </location>
    <ligand>
        <name>Mg(2+)</name>
        <dbReference type="ChEBI" id="CHEBI:18420"/>
        <label>1</label>
    </ligand>
</feature>
<protein>
    <submittedName>
        <fullName evidence="9">Exodeoxyribonuclease III</fullName>
    </submittedName>
</protein>
<dbReference type="GO" id="GO:0003677">
    <property type="term" value="F:DNA binding"/>
    <property type="evidence" value="ECO:0007669"/>
    <property type="project" value="InterPro"/>
</dbReference>
<dbReference type="InterPro" id="IPR005135">
    <property type="entry name" value="Endo/exonuclease/phosphatase"/>
</dbReference>
<dbReference type="Proteomes" id="UP000643405">
    <property type="component" value="Unassembled WGS sequence"/>
</dbReference>
<feature type="site" description="Important for catalytic activity" evidence="7">
    <location>
        <position position="228"/>
    </location>
</feature>
<keyword evidence="3" id="KW-0378">Hydrolase</keyword>
<dbReference type="GO" id="GO:0008311">
    <property type="term" value="F:double-stranded DNA 3'-5' DNA exonuclease activity"/>
    <property type="evidence" value="ECO:0007669"/>
    <property type="project" value="InterPro"/>
</dbReference>
<accession>A0A8J6PLU6</accession>
<dbReference type="InterPro" id="IPR020847">
    <property type="entry name" value="AP_endonuclease_F1_BS"/>
</dbReference>
<dbReference type="EMBL" id="JACVVX010000001">
    <property type="protein sequence ID" value="MBD0413932.1"/>
    <property type="molecule type" value="Genomic_DNA"/>
</dbReference>
<comment type="similarity">
    <text evidence="1">Belongs to the DNA repair enzymes AP/ExoA family.</text>
</comment>
<dbReference type="PANTHER" id="PTHR43250">
    <property type="entry name" value="EXODEOXYRIBONUCLEASE III"/>
    <property type="match status" value="1"/>
</dbReference>
<keyword evidence="2 6" id="KW-0479">Metal-binding</keyword>
<feature type="active site" evidence="5">
    <location>
        <position position="110"/>
    </location>
</feature>
<evidence type="ECO:0000256" key="6">
    <source>
        <dbReference type="PIRSR" id="PIRSR604808-2"/>
    </source>
</evidence>
<dbReference type="GO" id="GO:0004519">
    <property type="term" value="F:endonuclease activity"/>
    <property type="evidence" value="ECO:0007669"/>
    <property type="project" value="InterPro"/>
</dbReference>
<keyword evidence="6" id="KW-0464">Manganese</keyword>
<dbReference type="PROSITE" id="PS51435">
    <property type="entry name" value="AP_NUCLEASE_F1_4"/>
    <property type="match status" value="1"/>
</dbReference>
<organism evidence="9 10">
    <name type="scientific">Oryzicola mucosus</name>
    <dbReference type="NCBI Taxonomy" id="2767425"/>
    <lineage>
        <taxon>Bacteria</taxon>
        <taxon>Pseudomonadati</taxon>
        <taxon>Pseudomonadota</taxon>
        <taxon>Alphaproteobacteria</taxon>
        <taxon>Hyphomicrobiales</taxon>
        <taxon>Phyllobacteriaceae</taxon>
        <taxon>Oryzicola</taxon>
    </lineage>
</organism>
<evidence type="ECO:0000313" key="10">
    <source>
        <dbReference type="Proteomes" id="UP000643405"/>
    </source>
</evidence>
<evidence type="ECO:0000259" key="8">
    <source>
        <dbReference type="Pfam" id="PF03372"/>
    </source>
</evidence>
<dbReference type="SUPFAM" id="SSF56219">
    <property type="entry name" value="DNase I-like"/>
    <property type="match status" value="1"/>
</dbReference>
<evidence type="ECO:0000256" key="3">
    <source>
        <dbReference type="ARBA" id="ARBA00022801"/>
    </source>
</evidence>
<feature type="site" description="Interaction with DNA substrate" evidence="7">
    <location>
        <position position="258"/>
    </location>
</feature>
<dbReference type="InterPro" id="IPR037493">
    <property type="entry name" value="ExoIII-like"/>
</dbReference>
<evidence type="ECO:0000256" key="5">
    <source>
        <dbReference type="PIRSR" id="PIRSR604808-1"/>
    </source>
</evidence>
<feature type="binding site" evidence="6">
    <location>
        <position position="258"/>
    </location>
    <ligand>
        <name>Mg(2+)</name>
        <dbReference type="ChEBI" id="CHEBI:18420"/>
        <label>1</label>
    </ligand>
</feature>
<dbReference type="InterPro" id="IPR036691">
    <property type="entry name" value="Endo/exonu/phosph_ase_sf"/>
</dbReference>
<proteinExistence type="inferred from homology"/>
<keyword evidence="10" id="KW-1185">Reference proteome</keyword>
<feature type="domain" description="Endonuclease/exonuclease/phosphatase" evidence="8">
    <location>
        <begin position="6"/>
        <end position="258"/>
    </location>
</feature>
<dbReference type="NCBIfam" id="TIGR00633">
    <property type="entry name" value="xth"/>
    <property type="match status" value="1"/>
</dbReference>
<feature type="active site" description="Proton acceptor" evidence="5">
    <location>
        <position position="258"/>
    </location>
</feature>
<dbReference type="CDD" id="cd09086">
    <property type="entry name" value="ExoIII-like_AP-endo"/>
    <property type="match status" value="1"/>
</dbReference>
<feature type="binding site" evidence="6">
    <location>
        <position position="9"/>
    </location>
    <ligand>
        <name>Mg(2+)</name>
        <dbReference type="ChEBI" id="CHEBI:18420"/>
        <label>1</label>
    </ligand>
</feature>
<comment type="caution">
    <text evidence="9">The sequence shown here is derived from an EMBL/GenBank/DDBJ whole genome shotgun (WGS) entry which is preliminary data.</text>
</comment>
<evidence type="ECO:0000313" key="9">
    <source>
        <dbReference type="EMBL" id="MBD0413932.1"/>
    </source>
</evidence>
<feature type="active site" description="Proton donor/acceptor" evidence="5">
    <location>
        <position position="154"/>
    </location>
</feature>
<feature type="binding site" evidence="6">
    <location>
        <position position="36"/>
    </location>
    <ligand>
        <name>Mg(2+)</name>
        <dbReference type="ChEBI" id="CHEBI:18420"/>
        <label>1</label>
    </ligand>
</feature>
<sequence length="268" mass="31009">MTFTIATWNINSVRLRMPLVERFLQEQAPDILCLQETKCPDDQFPSAPLRKLGYEHIAIHGQKGYHGVATIAKRPLEIVEKRRFCEIEDSRHLSVRFSAGGRLLMLHNFYVPAGGDEPNVEINPKFRHKLGFVSEMHAIRAEHDDASGSILVGDLNIAPLEHDVWSHKQLLNVVSHTPVETTSFEAMREASGWVDLMRLNIPYEQKIYTWWSYRAKDWELSNRGRRLDHVWSSPNLVPQFTGYDILREARGWERPSDHVPVIAKFDFE</sequence>
<evidence type="ECO:0000256" key="7">
    <source>
        <dbReference type="PIRSR" id="PIRSR604808-3"/>
    </source>
</evidence>
<keyword evidence="4 6" id="KW-0460">Magnesium</keyword>
<dbReference type="PANTHER" id="PTHR43250:SF2">
    <property type="entry name" value="EXODEOXYRIBONUCLEASE III"/>
    <property type="match status" value="1"/>
</dbReference>
<evidence type="ECO:0000256" key="1">
    <source>
        <dbReference type="ARBA" id="ARBA00007092"/>
    </source>
</evidence>
<evidence type="ECO:0000256" key="2">
    <source>
        <dbReference type="ARBA" id="ARBA00022723"/>
    </source>
</evidence>
<dbReference type="PROSITE" id="PS00726">
    <property type="entry name" value="AP_NUCLEASE_F1_1"/>
    <property type="match status" value="1"/>
</dbReference>
<reference evidence="9" key="1">
    <citation type="submission" date="2020-09" db="EMBL/GenBank/DDBJ databases">
        <title>Genome seq and assembly of Tianweitania sp.</title>
        <authorList>
            <person name="Chhetri G."/>
        </authorList>
    </citation>
    <scope>NUCLEOTIDE SEQUENCE</scope>
    <source>
        <strain evidence="9">Rool2</strain>
    </source>
</reference>
<dbReference type="GO" id="GO:0046872">
    <property type="term" value="F:metal ion binding"/>
    <property type="evidence" value="ECO:0007669"/>
    <property type="project" value="UniProtKB-KW"/>
</dbReference>
<dbReference type="Pfam" id="PF03372">
    <property type="entry name" value="Exo_endo_phos"/>
    <property type="match status" value="1"/>
</dbReference>
<dbReference type="InterPro" id="IPR004808">
    <property type="entry name" value="AP_endonuc_1"/>
</dbReference>
<feature type="binding site" evidence="6">
    <location>
        <position position="154"/>
    </location>
    <ligand>
        <name>Mg(2+)</name>
        <dbReference type="ChEBI" id="CHEBI:18420"/>
        <label>1</label>
    </ligand>
</feature>
<dbReference type="Gene3D" id="3.60.10.10">
    <property type="entry name" value="Endonuclease/exonuclease/phosphatase"/>
    <property type="match status" value="1"/>
</dbReference>
<evidence type="ECO:0000256" key="4">
    <source>
        <dbReference type="ARBA" id="ARBA00022842"/>
    </source>
</evidence>